<feature type="transmembrane region" description="Helical" evidence="6">
    <location>
        <begin position="150"/>
        <end position="171"/>
    </location>
</feature>
<feature type="transmembrane region" description="Helical" evidence="6">
    <location>
        <begin position="42"/>
        <end position="62"/>
    </location>
</feature>
<dbReference type="GO" id="GO:0009234">
    <property type="term" value="P:menaquinone biosynthetic process"/>
    <property type="evidence" value="ECO:0007669"/>
    <property type="project" value="TreeGrafter"/>
</dbReference>
<keyword evidence="8" id="KW-1185">Reference proteome</keyword>
<dbReference type="PANTHER" id="PTHR13929">
    <property type="entry name" value="1,4-DIHYDROXY-2-NAPHTHOATE OCTAPRENYLTRANSFERASE"/>
    <property type="match status" value="1"/>
</dbReference>
<keyword evidence="4 6" id="KW-1133">Transmembrane helix</keyword>
<accession>A0A9Q4KPM2</accession>
<comment type="subcellular location">
    <subcellularLocation>
        <location evidence="1">Cell membrane</location>
        <topology evidence="1">Multi-pass membrane protein</topology>
    </subcellularLocation>
</comment>
<feature type="transmembrane region" description="Helical" evidence="6">
    <location>
        <begin position="99"/>
        <end position="116"/>
    </location>
</feature>
<feature type="transmembrane region" description="Helical" evidence="6">
    <location>
        <begin position="177"/>
        <end position="199"/>
    </location>
</feature>
<reference evidence="7" key="1">
    <citation type="submission" date="2022-01" db="EMBL/GenBank/DDBJ databases">
        <title>Draft genome of Methanogenium marinum DSM 15558.</title>
        <authorList>
            <person name="Chen S.-C."/>
            <person name="You Y.-T."/>
        </authorList>
    </citation>
    <scope>NUCLEOTIDE SEQUENCE</scope>
    <source>
        <strain evidence="7">DSM 15558</strain>
    </source>
</reference>
<feature type="transmembrane region" description="Helical" evidence="6">
    <location>
        <begin position="282"/>
        <end position="301"/>
    </location>
</feature>
<dbReference type="Pfam" id="PF01040">
    <property type="entry name" value="UbiA"/>
    <property type="match status" value="1"/>
</dbReference>
<gene>
    <name evidence="7" type="ORF">L0665_06395</name>
</gene>
<sequence>MMETENLREIIRIGRFRFLIAGFLLFVMGSLLPVYGGATFSLNRFLLGYLAVGTGHLSIHYSNEYFDRDSDRFGTPLSFSGGSGVLVCHPELAETAHRLAILLITLSLGAGLVYATLYPNSLSVFALILAGNLLGWYYSAPPLRFVERGWGEMSTALAIGWILPGMGYLVTAGTFDPFFAVFSVPIFCYGWYFILNVEIPDEGADRRAGKMTLIAKRGRTFGLQVIFISALAATLWYMGLSSFSEGILFIAVLSLIPLASAVRGYMKSGETDGRFPLVQENIMALVIFCFLVDGFLLAGVIP</sequence>
<evidence type="ECO:0000256" key="3">
    <source>
        <dbReference type="ARBA" id="ARBA00022692"/>
    </source>
</evidence>
<keyword evidence="3 6" id="KW-0812">Transmembrane</keyword>
<feature type="transmembrane region" description="Helical" evidence="6">
    <location>
        <begin position="246"/>
        <end position="262"/>
    </location>
</feature>
<evidence type="ECO:0000313" key="8">
    <source>
        <dbReference type="Proteomes" id="UP001143747"/>
    </source>
</evidence>
<protein>
    <submittedName>
        <fullName evidence="7">Prenyltransferase</fullName>
    </submittedName>
</protein>
<dbReference type="GO" id="GO:0042371">
    <property type="term" value="P:vitamin K biosynthetic process"/>
    <property type="evidence" value="ECO:0007669"/>
    <property type="project" value="TreeGrafter"/>
</dbReference>
<organism evidence="7 8">
    <name type="scientific">Methanogenium marinum</name>
    <dbReference type="NCBI Taxonomy" id="348610"/>
    <lineage>
        <taxon>Archaea</taxon>
        <taxon>Methanobacteriati</taxon>
        <taxon>Methanobacteriota</taxon>
        <taxon>Stenosarchaea group</taxon>
        <taxon>Methanomicrobia</taxon>
        <taxon>Methanomicrobiales</taxon>
        <taxon>Methanomicrobiaceae</taxon>
        <taxon>Methanogenium</taxon>
    </lineage>
</organism>
<dbReference type="PANTHER" id="PTHR13929:SF0">
    <property type="entry name" value="UBIA PRENYLTRANSFERASE DOMAIN-CONTAINING PROTEIN 1"/>
    <property type="match status" value="1"/>
</dbReference>
<dbReference type="RefSeq" id="WP_274924872.1">
    <property type="nucleotide sequence ID" value="NZ_JAKELO010000002.1"/>
</dbReference>
<feature type="transmembrane region" description="Helical" evidence="6">
    <location>
        <begin position="220"/>
        <end position="240"/>
    </location>
</feature>
<dbReference type="GO" id="GO:0004659">
    <property type="term" value="F:prenyltransferase activity"/>
    <property type="evidence" value="ECO:0007669"/>
    <property type="project" value="InterPro"/>
</dbReference>
<dbReference type="InterPro" id="IPR026046">
    <property type="entry name" value="UBIAD1"/>
</dbReference>
<dbReference type="EMBL" id="JAKELO010000002">
    <property type="protein sequence ID" value="MDE4908238.1"/>
    <property type="molecule type" value="Genomic_DNA"/>
</dbReference>
<proteinExistence type="predicted"/>
<feature type="transmembrane region" description="Helical" evidence="6">
    <location>
        <begin position="16"/>
        <end position="36"/>
    </location>
</feature>
<evidence type="ECO:0000256" key="1">
    <source>
        <dbReference type="ARBA" id="ARBA00004651"/>
    </source>
</evidence>
<dbReference type="GO" id="GO:0005886">
    <property type="term" value="C:plasma membrane"/>
    <property type="evidence" value="ECO:0007669"/>
    <property type="project" value="UniProtKB-SubCell"/>
</dbReference>
<dbReference type="CDD" id="cd13962">
    <property type="entry name" value="PT_UbiA_UBIAD1"/>
    <property type="match status" value="1"/>
</dbReference>
<evidence type="ECO:0000256" key="5">
    <source>
        <dbReference type="ARBA" id="ARBA00023136"/>
    </source>
</evidence>
<dbReference type="AlphaFoldDB" id="A0A9Q4KPM2"/>
<comment type="caution">
    <text evidence="7">The sequence shown here is derived from an EMBL/GenBank/DDBJ whole genome shotgun (WGS) entry which is preliminary data.</text>
</comment>
<evidence type="ECO:0000256" key="4">
    <source>
        <dbReference type="ARBA" id="ARBA00022989"/>
    </source>
</evidence>
<feature type="transmembrane region" description="Helical" evidence="6">
    <location>
        <begin position="122"/>
        <end position="138"/>
    </location>
</feature>
<evidence type="ECO:0000256" key="6">
    <source>
        <dbReference type="SAM" id="Phobius"/>
    </source>
</evidence>
<name>A0A9Q4KPM2_9EURY</name>
<keyword evidence="2" id="KW-0808">Transferase</keyword>
<keyword evidence="5 6" id="KW-0472">Membrane</keyword>
<dbReference type="InterPro" id="IPR000537">
    <property type="entry name" value="UbiA_prenyltransferase"/>
</dbReference>
<dbReference type="Proteomes" id="UP001143747">
    <property type="component" value="Unassembled WGS sequence"/>
</dbReference>
<evidence type="ECO:0000313" key="7">
    <source>
        <dbReference type="EMBL" id="MDE4908238.1"/>
    </source>
</evidence>
<evidence type="ECO:0000256" key="2">
    <source>
        <dbReference type="ARBA" id="ARBA00022679"/>
    </source>
</evidence>